<evidence type="ECO:0000256" key="10">
    <source>
        <dbReference type="SAM" id="Phobius"/>
    </source>
</evidence>
<gene>
    <name evidence="12" type="primary">LOC106747216</name>
</gene>
<proteinExistence type="predicted"/>
<name>A0A6P3XNK3_DINQU</name>
<evidence type="ECO:0000256" key="9">
    <source>
        <dbReference type="SAM" id="MobiDB-lite"/>
    </source>
</evidence>
<dbReference type="GeneID" id="106747216"/>
<evidence type="ECO:0000256" key="1">
    <source>
        <dbReference type="ARBA" id="ARBA00004141"/>
    </source>
</evidence>
<feature type="region of interest" description="Disordered" evidence="9">
    <location>
        <begin position="84"/>
        <end position="103"/>
    </location>
</feature>
<dbReference type="Pfam" id="PF01359">
    <property type="entry name" value="Transposase_1"/>
    <property type="match status" value="1"/>
</dbReference>
<reference evidence="12" key="1">
    <citation type="submission" date="2025-08" db="UniProtKB">
        <authorList>
            <consortium name="RefSeq"/>
        </authorList>
    </citation>
    <scope>IDENTIFICATION</scope>
</reference>
<dbReference type="GO" id="GO:0007165">
    <property type="term" value="P:signal transduction"/>
    <property type="evidence" value="ECO:0007669"/>
    <property type="project" value="UniProtKB-KW"/>
</dbReference>
<feature type="transmembrane region" description="Helical" evidence="10">
    <location>
        <begin position="558"/>
        <end position="584"/>
    </location>
</feature>
<dbReference type="GO" id="GO:0005549">
    <property type="term" value="F:odorant binding"/>
    <property type="evidence" value="ECO:0007669"/>
    <property type="project" value="InterPro"/>
</dbReference>
<keyword evidence="2" id="KW-0716">Sensory transduction</keyword>
<dbReference type="Pfam" id="PF02949">
    <property type="entry name" value="7tm_6"/>
    <property type="match status" value="2"/>
</dbReference>
<protein>
    <submittedName>
        <fullName evidence="12">Uncharacterized protein LOC106747216</fullName>
    </submittedName>
</protein>
<keyword evidence="4" id="KW-0552">Olfaction</keyword>
<feature type="transmembrane region" description="Helical" evidence="10">
    <location>
        <begin position="193"/>
        <end position="215"/>
    </location>
</feature>
<dbReference type="InterPro" id="IPR036397">
    <property type="entry name" value="RNaseH_sf"/>
</dbReference>
<organism evidence="11 12">
    <name type="scientific">Dinoponera quadriceps</name>
    <name type="common">South American ant</name>
    <dbReference type="NCBI Taxonomy" id="609295"/>
    <lineage>
        <taxon>Eukaryota</taxon>
        <taxon>Metazoa</taxon>
        <taxon>Ecdysozoa</taxon>
        <taxon>Arthropoda</taxon>
        <taxon>Hexapoda</taxon>
        <taxon>Insecta</taxon>
        <taxon>Pterygota</taxon>
        <taxon>Neoptera</taxon>
        <taxon>Endopterygota</taxon>
        <taxon>Hymenoptera</taxon>
        <taxon>Apocrita</taxon>
        <taxon>Aculeata</taxon>
        <taxon>Formicoidea</taxon>
        <taxon>Formicidae</taxon>
        <taxon>Ponerinae</taxon>
        <taxon>Ponerini</taxon>
        <taxon>Dinoponera</taxon>
    </lineage>
</organism>
<feature type="transmembrane region" description="Helical" evidence="10">
    <location>
        <begin position="164"/>
        <end position="187"/>
    </location>
</feature>
<dbReference type="OrthoDB" id="7634903at2759"/>
<dbReference type="Gene3D" id="3.30.420.10">
    <property type="entry name" value="Ribonuclease H-like superfamily/Ribonuclease H"/>
    <property type="match status" value="2"/>
</dbReference>
<feature type="region of interest" description="Disordered" evidence="9">
    <location>
        <begin position="1"/>
        <end position="40"/>
    </location>
</feature>
<comment type="subcellular location">
    <subcellularLocation>
        <location evidence="1">Membrane</location>
        <topology evidence="1">Multi-pass membrane protein</topology>
    </subcellularLocation>
</comment>
<evidence type="ECO:0000313" key="11">
    <source>
        <dbReference type="Proteomes" id="UP000515204"/>
    </source>
</evidence>
<sequence>MVGTRKSTMQVFGTPVSAAGSGEKVDPQASSSNDSSSTSVGNLAFEEYDVSRKPICDNSVDSFCVVCGEYQLSDEDLAYGDNEDVEMNSETSEESKDATDVDSKGFTQEELNDLVRDAGLSKEISELTDLEWAISLNRMMMKIIGLWPPDNQDPRKIVGSKLRLLYTFIALLCVLAIPVLASLIRIWGDMILMINNLQCSLSILMTIFKICIIWYKQEALASLIDMIKNDWIKMKMKEEQDVMLMYATITRKVAMCGMFLILSSLMISVVLPWFGLTVRQVTNLTDPGKPLPLQSYYLHDVSKSPQFELTFLAQGIVMFATCLSYSAVDNFLGLLVIHVCGQLENLHSRLSHMDKFPDFNAVLKYNVQDHIRLIREVADDLNISFGSCQSILKDVLGMTRVSAKFVPKLLNFDQKQHRMNIAQDMLNDVNDDPDLLKRVITGDESWVYGYDVETKAQSSQWKSPGEPRPKKARQVRSNVKVLLTVFFDYHGIVHREFLPQDRTPPYSPDLAACDFFLFSKLKMPMKGRRFVTIEKIKAASLEELKVVKQREQFSFIQLGWNVAAVIYFLLHMFLYCAIGEILVIQSEKIHRATYEYAWYTTEPIAAKNLLLIMLRSNKPLHITAGKTFPMTMATLCSLLKTSAGYISVLLANQN</sequence>
<feature type="compositionally biased region" description="Basic and acidic residues" evidence="9">
    <location>
        <begin position="93"/>
        <end position="103"/>
    </location>
</feature>
<evidence type="ECO:0000256" key="6">
    <source>
        <dbReference type="ARBA" id="ARBA00023136"/>
    </source>
</evidence>
<evidence type="ECO:0000256" key="3">
    <source>
        <dbReference type="ARBA" id="ARBA00022692"/>
    </source>
</evidence>
<dbReference type="KEGG" id="dqu:106747216"/>
<evidence type="ECO:0000313" key="12">
    <source>
        <dbReference type="RefSeq" id="XP_014480045.1"/>
    </source>
</evidence>
<keyword evidence="3 10" id="KW-0812">Transmembrane</keyword>
<dbReference type="PANTHER" id="PTHR46060">
    <property type="entry name" value="MARINER MOS1 TRANSPOSASE-LIKE PROTEIN"/>
    <property type="match status" value="1"/>
</dbReference>
<dbReference type="GO" id="GO:0003676">
    <property type="term" value="F:nucleic acid binding"/>
    <property type="evidence" value="ECO:0007669"/>
    <property type="project" value="InterPro"/>
</dbReference>
<evidence type="ECO:0000256" key="5">
    <source>
        <dbReference type="ARBA" id="ARBA00022989"/>
    </source>
</evidence>
<dbReference type="InterPro" id="IPR001888">
    <property type="entry name" value="Transposase_1"/>
</dbReference>
<dbReference type="InterPro" id="IPR052709">
    <property type="entry name" value="Transposase-MT_Hybrid"/>
</dbReference>
<keyword evidence="8" id="KW-0807">Transducer</keyword>
<evidence type="ECO:0000256" key="2">
    <source>
        <dbReference type="ARBA" id="ARBA00022606"/>
    </source>
</evidence>
<feature type="compositionally biased region" description="Low complexity" evidence="9">
    <location>
        <begin position="30"/>
        <end position="39"/>
    </location>
</feature>
<keyword evidence="5 10" id="KW-1133">Transmembrane helix</keyword>
<feature type="compositionally biased region" description="Polar residues" evidence="9">
    <location>
        <begin position="1"/>
        <end position="11"/>
    </location>
</feature>
<evidence type="ECO:0000256" key="7">
    <source>
        <dbReference type="ARBA" id="ARBA00023170"/>
    </source>
</evidence>
<keyword evidence="7" id="KW-0675">Receptor</keyword>
<evidence type="ECO:0000256" key="8">
    <source>
        <dbReference type="ARBA" id="ARBA00023224"/>
    </source>
</evidence>
<dbReference type="GO" id="GO:0016020">
    <property type="term" value="C:membrane"/>
    <property type="evidence" value="ECO:0007669"/>
    <property type="project" value="UniProtKB-SubCell"/>
</dbReference>
<dbReference type="AlphaFoldDB" id="A0A6P3XNK3"/>
<accession>A0A6P3XNK3</accession>
<dbReference type="InterPro" id="IPR004117">
    <property type="entry name" value="7tm6_olfct_rcpt"/>
</dbReference>
<evidence type="ECO:0000256" key="4">
    <source>
        <dbReference type="ARBA" id="ARBA00022725"/>
    </source>
</evidence>
<dbReference type="Proteomes" id="UP000515204">
    <property type="component" value="Unplaced"/>
</dbReference>
<keyword evidence="11" id="KW-1185">Reference proteome</keyword>
<keyword evidence="6 10" id="KW-0472">Membrane</keyword>
<dbReference type="RefSeq" id="XP_014480045.1">
    <property type="nucleotide sequence ID" value="XM_014624559.1"/>
</dbReference>
<dbReference type="PANTHER" id="PTHR46060:SF1">
    <property type="entry name" value="MARINER MOS1 TRANSPOSASE-LIKE PROTEIN"/>
    <property type="match status" value="1"/>
</dbReference>
<dbReference type="GO" id="GO:0004984">
    <property type="term" value="F:olfactory receptor activity"/>
    <property type="evidence" value="ECO:0007669"/>
    <property type="project" value="InterPro"/>
</dbReference>
<feature type="transmembrane region" description="Helical" evidence="10">
    <location>
        <begin position="253"/>
        <end position="274"/>
    </location>
</feature>